<reference evidence="1 2" key="1">
    <citation type="submission" date="2019-05" db="EMBL/GenBank/DDBJ databases">
        <title>Another draft genome of Portunus trituberculatus and its Hox gene families provides insights of decapod evolution.</title>
        <authorList>
            <person name="Jeong J.-H."/>
            <person name="Song I."/>
            <person name="Kim S."/>
            <person name="Choi T."/>
            <person name="Kim D."/>
            <person name="Ryu S."/>
            <person name="Kim W."/>
        </authorList>
    </citation>
    <scope>NUCLEOTIDE SEQUENCE [LARGE SCALE GENOMIC DNA]</scope>
    <source>
        <tissue evidence="1">Muscle</tissue>
    </source>
</reference>
<accession>A0A5B7CZS9</accession>
<gene>
    <name evidence="1" type="ORF">E2C01_007037</name>
</gene>
<dbReference type="Proteomes" id="UP000324222">
    <property type="component" value="Unassembled WGS sequence"/>
</dbReference>
<evidence type="ECO:0000313" key="1">
    <source>
        <dbReference type="EMBL" id="MPC14274.1"/>
    </source>
</evidence>
<dbReference type="EMBL" id="VSRR010000340">
    <property type="protein sequence ID" value="MPC14274.1"/>
    <property type="molecule type" value="Genomic_DNA"/>
</dbReference>
<comment type="caution">
    <text evidence="1">The sequence shown here is derived from an EMBL/GenBank/DDBJ whole genome shotgun (WGS) entry which is preliminary data.</text>
</comment>
<protein>
    <submittedName>
        <fullName evidence="1">Uncharacterized protein</fullName>
    </submittedName>
</protein>
<name>A0A5B7CZS9_PORTR</name>
<sequence>MLNLGRNSPTFMALSAALQTFVCAGERAALFGPGGGAGVTLLHYYTGVLARRGIERPRQTAL</sequence>
<keyword evidence="2" id="KW-1185">Reference proteome</keyword>
<proteinExistence type="predicted"/>
<organism evidence="1 2">
    <name type="scientific">Portunus trituberculatus</name>
    <name type="common">Swimming crab</name>
    <name type="synonym">Neptunus trituberculatus</name>
    <dbReference type="NCBI Taxonomy" id="210409"/>
    <lineage>
        <taxon>Eukaryota</taxon>
        <taxon>Metazoa</taxon>
        <taxon>Ecdysozoa</taxon>
        <taxon>Arthropoda</taxon>
        <taxon>Crustacea</taxon>
        <taxon>Multicrustacea</taxon>
        <taxon>Malacostraca</taxon>
        <taxon>Eumalacostraca</taxon>
        <taxon>Eucarida</taxon>
        <taxon>Decapoda</taxon>
        <taxon>Pleocyemata</taxon>
        <taxon>Brachyura</taxon>
        <taxon>Eubrachyura</taxon>
        <taxon>Portunoidea</taxon>
        <taxon>Portunidae</taxon>
        <taxon>Portuninae</taxon>
        <taxon>Portunus</taxon>
    </lineage>
</organism>
<dbReference type="AlphaFoldDB" id="A0A5B7CZS9"/>
<evidence type="ECO:0000313" key="2">
    <source>
        <dbReference type="Proteomes" id="UP000324222"/>
    </source>
</evidence>